<organism evidence="1 2">
    <name type="scientific">Catenulispora yoronensis</name>
    <dbReference type="NCBI Taxonomy" id="450799"/>
    <lineage>
        <taxon>Bacteria</taxon>
        <taxon>Bacillati</taxon>
        <taxon>Actinomycetota</taxon>
        <taxon>Actinomycetes</taxon>
        <taxon>Catenulisporales</taxon>
        <taxon>Catenulisporaceae</taxon>
        <taxon>Catenulispora</taxon>
    </lineage>
</organism>
<protein>
    <recommendedName>
        <fullName evidence="3">DUF222 domain-containing protein</fullName>
    </recommendedName>
</protein>
<proteinExistence type="predicted"/>
<dbReference type="Proteomes" id="UP001500751">
    <property type="component" value="Unassembled WGS sequence"/>
</dbReference>
<name>A0ABN2V0A7_9ACTN</name>
<dbReference type="EMBL" id="BAAAQN010000041">
    <property type="protein sequence ID" value="GAA2046704.1"/>
    <property type="molecule type" value="Genomic_DNA"/>
</dbReference>
<dbReference type="RefSeq" id="WP_344668947.1">
    <property type="nucleotide sequence ID" value="NZ_BAAAQN010000041.1"/>
</dbReference>
<sequence>MTILEHTNLCAPDAPRTDRTVTIRPTVRLAELDATFRDLGELIDSVLDRCVWAEEEIEAAQLRHGEKDRGPLWNAFRLLKATHERAWPELVYRAHCRELLDRVAAGTDTRPPTDAEKISVLSAASQTAPLNSGAETLYLRIGTRMLPGIFDGIGDVLDIQAYEKVNGSPADEYEAQLTRKLTQPWRKVGATAAEIDQPAIASHE</sequence>
<comment type="caution">
    <text evidence="1">The sequence shown here is derived from an EMBL/GenBank/DDBJ whole genome shotgun (WGS) entry which is preliminary data.</text>
</comment>
<reference evidence="1 2" key="1">
    <citation type="journal article" date="2019" name="Int. J. Syst. Evol. Microbiol.">
        <title>The Global Catalogue of Microorganisms (GCM) 10K type strain sequencing project: providing services to taxonomists for standard genome sequencing and annotation.</title>
        <authorList>
            <consortium name="The Broad Institute Genomics Platform"/>
            <consortium name="The Broad Institute Genome Sequencing Center for Infectious Disease"/>
            <person name="Wu L."/>
            <person name="Ma J."/>
        </authorList>
    </citation>
    <scope>NUCLEOTIDE SEQUENCE [LARGE SCALE GENOMIC DNA]</scope>
    <source>
        <strain evidence="1 2">JCM 16014</strain>
    </source>
</reference>
<keyword evidence="2" id="KW-1185">Reference proteome</keyword>
<gene>
    <name evidence="1" type="ORF">GCM10009839_59120</name>
</gene>
<accession>A0ABN2V0A7</accession>
<evidence type="ECO:0008006" key="3">
    <source>
        <dbReference type="Google" id="ProtNLM"/>
    </source>
</evidence>
<evidence type="ECO:0000313" key="1">
    <source>
        <dbReference type="EMBL" id="GAA2046704.1"/>
    </source>
</evidence>
<evidence type="ECO:0000313" key="2">
    <source>
        <dbReference type="Proteomes" id="UP001500751"/>
    </source>
</evidence>